<proteinExistence type="predicted"/>
<keyword evidence="1" id="KW-0040">ANK repeat</keyword>
<dbReference type="AlphaFoldDB" id="A0A179I1J5"/>
<feature type="compositionally biased region" description="Basic and acidic residues" evidence="2">
    <location>
        <begin position="877"/>
        <end position="886"/>
    </location>
</feature>
<dbReference type="InterPro" id="IPR052895">
    <property type="entry name" value="HetReg/Transcr_Mod"/>
</dbReference>
<evidence type="ECO:0000256" key="2">
    <source>
        <dbReference type="SAM" id="MobiDB-lite"/>
    </source>
</evidence>
<feature type="compositionally biased region" description="Low complexity" evidence="2">
    <location>
        <begin position="812"/>
        <end position="828"/>
    </location>
</feature>
<comment type="caution">
    <text evidence="4">The sequence shown here is derived from an EMBL/GenBank/DDBJ whole genome shotgun (WGS) entry which is preliminary data.</text>
</comment>
<name>A0A179I1J5_CORDF</name>
<reference evidence="4 5" key="1">
    <citation type="submission" date="2016-03" db="EMBL/GenBank/DDBJ databases">
        <title>Fine-scale spatial genetic structure of a fungal parasite of coffee scale insects.</title>
        <authorList>
            <person name="Jackson D."/>
            <person name="Zemenick K.A."/>
            <person name="Malloure B."/>
            <person name="Quandt C.A."/>
            <person name="James T.Y."/>
        </authorList>
    </citation>
    <scope>NUCLEOTIDE SEQUENCE [LARGE SCALE GENOMIC DNA]</scope>
    <source>
        <strain evidence="4 5">UM487</strain>
    </source>
</reference>
<dbReference type="Proteomes" id="UP000243081">
    <property type="component" value="Unassembled WGS sequence"/>
</dbReference>
<gene>
    <name evidence="4" type="ORF">LLEC1_02349</name>
</gene>
<evidence type="ECO:0000313" key="4">
    <source>
        <dbReference type="EMBL" id="OAQ96547.1"/>
    </source>
</evidence>
<dbReference type="Pfam" id="PF12796">
    <property type="entry name" value="Ank_2"/>
    <property type="match status" value="1"/>
</dbReference>
<feature type="region of interest" description="Disordered" evidence="2">
    <location>
        <begin position="774"/>
        <end position="896"/>
    </location>
</feature>
<dbReference type="PANTHER" id="PTHR24148">
    <property type="entry name" value="ANKYRIN REPEAT DOMAIN-CONTAINING PROTEIN 39 HOMOLOG-RELATED"/>
    <property type="match status" value="1"/>
</dbReference>
<protein>
    <recommendedName>
        <fullName evidence="3">Heterokaryon incompatibility domain-containing protein</fullName>
    </recommendedName>
</protein>
<feature type="compositionally biased region" description="Acidic residues" evidence="2">
    <location>
        <begin position="841"/>
        <end position="876"/>
    </location>
</feature>
<dbReference type="OrthoDB" id="4476201at2759"/>
<dbReference type="Pfam" id="PF26639">
    <property type="entry name" value="Het-6_barrel"/>
    <property type="match status" value="1"/>
</dbReference>
<evidence type="ECO:0000259" key="3">
    <source>
        <dbReference type="Pfam" id="PF06985"/>
    </source>
</evidence>
<dbReference type="InterPro" id="IPR002110">
    <property type="entry name" value="Ankyrin_rpt"/>
</dbReference>
<feature type="domain" description="Heterokaryon incompatibility" evidence="3">
    <location>
        <begin position="233"/>
        <end position="356"/>
    </location>
</feature>
<sequence>MSAPNFAFFQYEPLPTPTSIRLLTVRNPLAKASPTICGVTLLSCKLVTVDLQDKPNFNCLSYTWGNPNPLDQSVDSSVDPFAPHNQWPITVNGRLFFITKNLFDGLSQLRVDEWSDDAEVDSRYEPYNKTRLIQAAEDGRYDDVEDSLRHGANINNVDCFGESALHYAAENGHVEIVELLLAQGADRTMIDSSDRTPLDCCVQRKRRRYLDIARILENVSEASATVSGPGVQHHRSKPIWIDAICVNQQDVAERNMQVSMMTQIYGQAQSVIIWLGGFASENAASELHHTLPTILSSSAECFKRSWEAWHRRRKNGESDQDDQEIQNGTILSSENLSIVLDFVRRSYFHRIWVLQEVALARDVRIMFGGDDLPWAALFQVFQEAIDFEFVGMNYNTKVIKYRYGDMGTLAWSLADVRLHSRRTRLEDGIVTAQLQSLRENNPDFVSLEHNWWHSKLPLSTLIALTWNFAATDPRDKIFALLGIAQPVPGDDPIVPDYHKTITEVFTQVGRAYVQAKGDNRYQDWRSGEIEDFEPLEALSFVQDISERHKGWCWVRPFADTHNLLPRPDDLPSWVPSFHWPLATRRLFSTKFRAAGSTVPHIYPFESDNLRLDGLMVDTIAHVEQQRQAESECYCGTANVLEWLKTMATIYPIYPTGCDRVEALWQVLSANCYLKRAFPLTAYSYAEDPVGEDFSEYIKYTLPGEMVDQELCDDDGVLDPKTASWLRDVFGQDTSGSLPDFEDILKAVKEAKKGRNNDGEQLEEQKHQEIVVAEEKEQGGAAAEDQDRKGQAEAERAQKADGHVELPHRGAADDGAQNDASGQDAAAADGIEEDDRQTKEGDETDEDDEDEQDTPTEEDDETEENEGEEGEEGEEDQGEPKPKKTKEGDEDGDESGGVNSFEYFMWCVWPLRRVMSTANGYLGLVPRAAQHGDQVWLFSGGRTPYIIRPTGRPGQFTFVGEAYVHGIMDGEAADGKQDSFRLVQLV</sequence>
<dbReference type="OMA" id="ANCYLKR"/>
<dbReference type="EMBL" id="LUKN01004108">
    <property type="protein sequence ID" value="OAQ96547.1"/>
    <property type="molecule type" value="Genomic_DNA"/>
</dbReference>
<dbReference type="InterPro" id="IPR036770">
    <property type="entry name" value="Ankyrin_rpt-contain_sf"/>
</dbReference>
<dbReference type="PROSITE" id="PS50297">
    <property type="entry name" value="ANK_REP_REGION"/>
    <property type="match status" value="1"/>
</dbReference>
<dbReference type="InterPro" id="IPR010730">
    <property type="entry name" value="HET"/>
</dbReference>
<accession>A0A179I1J5</accession>
<evidence type="ECO:0000313" key="5">
    <source>
        <dbReference type="Proteomes" id="UP000243081"/>
    </source>
</evidence>
<dbReference type="PANTHER" id="PTHR24148:SF73">
    <property type="entry name" value="HET DOMAIN PROTEIN (AFU_ORTHOLOGUE AFUA_8G01020)"/>
    <property type="match status" value="1"/>
</dbReference>
<dbReference type="SMART" id="SM00248">
    <property type="entry name" value="ANK"/>
    <property type="match status" value="3"/>
</dbReference>
<dbReference type="PROSITE" id="PS50088">
    <property type="entry name" value="ANK_REPEAT"/>
    <property type="match status" value="1"/>
</dbReference>
<organism evidence="4 5">
    <name type="scientific">Cordyceps confragosa</name>
    <name type="common">Lecanicillium lecanii</name>
    <dbReference type="NCBI Taxonomy" id="2714763"/>
    <lineage>
        <taxon>Eukaryota</taxon>
        <taxon>Fungi</taxon>
        <taxon>Dikarya</taxon>
        <taxon>Ascomycota</taxon>
        <taxon>Pezizomycotina</taxon>
        <taxon>Sordariomycetes</taxon>
        <taxon>Hypocreomycetidae</taxon>
        <taxon>Hypocreales</taxon>
        <taxon>Cordycipitaceae</taxon>
        <taxon>Akanthomyces</taxon>
    </lineage>
</organism>
<dbReference type="Gene3D" id="1.25.40.20">
    <property type="entry name" value="Ankyrin repeat-containing domain"/>
    <property type="match status" value="1"/>
</dbReference>
<dbReference type="Pfam" id="PF06985">
    <property type="entry name" value="HET"/>
    <property type="match status" value="1"/>
</dbReference>
<evidence type="ECO:0000256" key="1">
    <source>
        <dbReference type="PROSITE-ProRule" id="PRU00023"/>
    </source>
</evidence>
<keyword evidence="5" id="KW-1185">Reference proteome</keyword>
<feature type="compositionally biased region" description="Basic and acidic residues" evidence="2">
    <location>
        <begin position="784"/>
        <end position="811"/>
    </location>
</feature>
<dbReference type="SUPFAM" id="SSF48403">
    <property type="entry name" value="Ankyrin repeat"/>
    <property type="match status" value="1"/>
</dbReference>
<feature type="repeat" description="ANK" evidence="1">
    <location>
        <begin position="160"/>
        <end position="192"/>
    </location>
</feature>